<dbReference type="GO" id="GO:0003964">
    <property type="term" value="F:RNA-directed DNA polymerase activity"/>
    <property type="evidence" value="ECO:0007669"/>
    <property type="project" value="UniProtKB-KW"/>
</dbReference>
<protein>
    <submittedName>
        <fullName evidence="2">Reverse transcriptase domain-containing protein</fullName>
    </submittedName>
</protein>
<reference evidence="2 3" key="1">
    <citation type="journal article" date="2023" name="J. Phycol.">
        <title>Chrysosporum ovalisporum is synonymous with the true-branching cyanobacterium Umezakia natans (Nostocales/Aphanizomenonaceae).</title>
        <authorList>
            <person name="McGregor G.B."/>
            <person name="Sendall B.C."/>
            <person name="Niiyama Y."/>
            <person name="Tuji A."/>
            <person name="Willis A."/>
        </authorList>
    </citation>
    <scope>NUCLEOTIDE SEQUENCE [LARGE SCALE GENOMIC DNA]</scope>
    <source>
        <strain evidence="2 3">FSS-62</strain>
    </source>
</reference>
<dbReference type="RefSeq" id="WP_280650257.1">
    <property type="nucleotide sequence ID" value="NZ_JANQDL010000094.1"/>
</dbReference>
<accession>A0AA43GZQ7</accession>
<dbReference type="InterPro" id="IPR025960">
    <property type="entry name" value="RVT_N"/>
</dbReference>
<dbReference type="Proteomes" id="UP001159370">
    <property type="component" value="Unassembled WGS sequence"/>
</dbReference>
<evidence type="ECO:0000259" key="1">
    <source>
        <dbReference type="PROSITE" id="PS50878"/>
    </source>
</evidence>
<dbReference type="InterPro" id="IPR051083">
    <property type="entry name" value="GrpII_Intron_Splice-Mob/Def"/>
</dbReference>
<evidence type="ECO:0000313" key="3">
    <source>
        <dbReference type="Proteomes" id="UP001159370"/>
    </source>
</evidence>
<organism evidence="2 3">
    <name type="scientific">Umezakia ovalisporum FSS-62</name>
    <dbReference type="NCBI Taxonomy" id="2971776"/>
    <lineage>
        <taxon>Bacteria</taxon>
        <taxon>Bacillati</taxon>
        <taxon>Cyanobacteriota</taxon>
        <taxon>Cyanophyceae</taxon>
        <taxon>Nostocales</taxon>
        <taxon>Nodulariaceae</taxon>
        <taxon>Umezakia</taxon>
    </lineage>
</organism>
<dbReference type="AlphaFoldDB" id="A0AA43GZQ7"/>
<dbReference type="EMBL" id="JANQDL010000094">
    <property type="protein sequence ID" value="MDH6064746.1"/>
    <property type="molecule type" value="Genomic_DNA"/>
</dbReference>
<feature type="domain" description="Reverse transcriptase" evidence="1">
    <location>
        <begin position="105"/>
        <end position="353"/>
    </location>
</feature>
<keyword evidence="2" id="KW-0695">RNA-directed DNA polymerase</keyword>
<dbReference type="InterPro" id="IPR000477">
    <property type="entry name" value="RT_dom"/>
</dbReference>
<keyword evidence="2" id="KW-0808">Transferase</keyword>
<proteinExistence type="predicted"/>
<dbReference type="PANTHER" id="PTHR34047:SF10">
    <property type="entry name" value="GROUP II INTRON-ASSOCIATED OPEN READING FRAME"/>
    <property type="match status" value="1"/>
</dbReference>
<dbReference type="PANTHER" id="PTHR34047">
    <property type="entry name" value="NUCLEAR INTRON MATURASE 1, MITOCHONDRIAL-RELATED"/>
    <property type="match status" value="1"/>
</dbReference>
<dbReference type="Pfam" id="PF13655">
    <property type="entry name" value="RVT_N"/>
    <property type="match status" value="1"/>
</dbReference>
<dbReference type="Pfam" id="PF08388">
    <property type="entry name" value="GIIM"/>
    <property type="match status" value="1"/>
</dbReference>
<gene>
    <name evidence="2" type="ORF">NWP23_13480</name>
</gene>
<dbReference type="Pfam" id="PF00078">
    <property type="entry name" value="RVT_1"/>
    <property type="match status" value="1"/>
</dbReference>
<dbReference type="InterPro" id="IPR013597">
    <property type="entry name" value="Mat_intron_G2"/>
</dbReference>
<dbReference type="InterPro" id="IPR043502">
    <property type="entry name" value="DNA/RNA_pol_sf"/>
</dbReference>
<name>A0AA43GZQ7_9CYAN</name>
<dbReference type="CDD" id="cd01651">
    <property type="entry name" value="RT_G2_intron"/>
    <property type="match status" value="1"/>
</dbReference>
<dbReference type="SUPFAM" id="SSF56672">
    <property type="entry name" value="DNA/RNA polymerases"/>
    <property type="match status" value="1"/>
</dbReference>
<evidence type="ECO:0000313" key="2">
    <source>
        <dbReference type="EMBL" id="MDH6064746.1"/>
    </source>
</evidence>
<keyword evidence="2" id="KW-0548">Nucleotidyltransferase</keyword>
<dbReference type="PROSITE" id="PS50878">
    <property type="entry name" value="RT_POL"/>
    <property type="match status" value="1"/>
</dbReference>
<comment type="caution">
    <text evidence="2">The sequence shown here is derived from an EMBL/GenBank/DDBJ whole genome shotgun (WGS) entry which is preliminary data.</text>
</comment>
<sequence>MSKAEHSFRMEWQNDIPVFKGIEPNIKWQEISWKKLERRVFKLQKRIYTASQRGDLKTVHKLQKLLIKSWSAKCIAVKTVTQENQGKNTTGVDRLKSLRPEKRLTLVKKLRPNTKFHPTPQTWTPKPEKEQKHSLGVRTIYDTALQTLLKMALEPEWEAKFEPNSYGFRPGRSSHDAIEAIYNAIVQNPKYVLDADIANCFHRINHEYILKKLNTFPTMRKQVKAWLKLGVVDDRQLFPTEKSTPQRKTISPLLSNIALHGLEHRINQVFPAKTLKQPKTTRTANIFSPNLIRYADYFVVMHKDLDIVLKCQEVISEWLSEVGLKLQPQKTKITHTLHQYEGNVGFDFLGFNIRQFPVRRRKSNHHPHSNQLAHKTLITPSSESLKNHTKKLGQIIDQHKAATQSALIGKLNPVIQVWAGYYSTVVRDGIFGKIDTHVHSQLRAWAQRRHANKGKGWTTRKYWSVDQAEVWRFSAQHPNGKIYQLIKHQDVNLIRHIKVQGTKSPYDGDWTYWASRIGKYPQLPNSIKREISSLWIVI</sequence>